<protein>
    <submittedName>
        <fullName evidence="3">Tetratricopeptide repeat protein</fullName>
    </submittedName>
</protein>
<dbReference type="EMBL" id="VBOS01000466">
    <property type="protein sequence ID" value="TMQ48870.1"/>
    <property type="molecule type" value="Genomic_DNA"/>
</dbReference>
<evidence type="ECO:0000256" key="1">
    <source>
        <dbReference type="SAM" id="MobiDB-lite"/>
    </source>
</evidence>
<evidence type="ECO:0000313" key="3">
    <source>
        <dbReference type="EMBL" id="TMQ48870.1"/>
    </source>
</evidence>
<gene>
    <name evidence="3" type="ORF">E6K72_12695</name>
</gene>
<dbReference type="AlphaFoldDB" id="A0A538SBW2"/>
<evidence type="ECO:0000256" key="2">
    <source>
        <dbReference type="SAM" id="SignalP"/>
    </source>
</evidence>
<name>A0A538SBW2_UNCEI</name>
<proteinExistence type="predicted"/>
<evidence type="ECO:0000313" key="4">
    <source>
        <dbReference type="Proteomes" id="UP000317716"/>
    </source>
</evidence>
<keyword evidence="2" id="KW-0732">Signal</keyword>
<dbReference type="Proteomes" id="UP000317716">
    <property type="component" value="Unassembled WGS sequence"/>
</dbReference>
<organism evidence="3 4">
    <name type="scientific">Eiseniibacteriota bacterium</name>
    <dbReference type="NCBI Taxonomy" id="2212470"/>
    <lineage>
        <taxon>Bacteria</taxon>
        <taxon>Candidatus Eiseniibacteriota</taxon>
    </lineage>
</organism>
<reference evidence="3 4" key="1">
    <citation type="journal article" date="2019" name="Nat. Microbiol.">
        <title>Mediterranean grassland soil C-N compound turnover is dependent on rainfall and depth, and is mediated by genomically divergent microorganisms.</title>
        <authorList>
            <person name="Diamond S."/>
            <person name="Andeer P.F."/>
            <person name="Li Z."/>
            <person name="Crits-Christoph A."/>
            <person name="Burstein D."/>
            <person name="Anantharaman K."/>
            <person name="Lane K.R."/>
            <person name="Thomas B.C."/>
            <person name="Pan C."/>
            <person name="Northen T.R."/>
            <person name="Banfield J.F."/>
        </authorList>
    </citation>
    <scope>NUCLEOTIDE SEQUENCE [LARGE SCALE GENOMIC DNA]</scope>
    <source>
        <strain evidence="3">WS_2</strain>
    </source>
</reference>
<feature type="signal peptide" evidence="2">
    <location>
        <begin position="1"/>
        <end position="26"/>
    </location>
</feature>
<accession>A0A538SBW2</accession>
<dbReference type="Gene3D" id="1.25.40.10">
    <property type="entry name" value="Tetratricopeptide repeat domain"/>
    <property type="match status" value="1"/>
</dbReference>
<feature type="compositionally biased region" description="Polar residues" evidence="1">
    <location>
        <begin position="104"/>
        <end position="114"/>
    </location>
</feature>
<feature type="chain" id="PRO_5021770613" evidence="2">
    <location>
        <begin position="27"/>
        <end position="114"/>
    </location>
</feature>
<feature type="region of interest" description="Disordered" evidence="1">
    <location>
        <begin position="77"/>
        <end position="114"/>
    </location>
</feature>
<comment type="caution">
    <text evidence="3">The sequence shown here is derived from an EMBL/GenBank/DDBJ whole genome shotgun (WGS) entry which is preliminary data.</text>
</comment>
<dbReference type="InterPro" id="IPR011990">
    <property type="entry name" value="TPR-like_helical_dom_sf"/>
</dbReference>
<sequence>MPSVSPFIQAALVSALTVALSAAAGAAPGVAPLDSAQVLYRSSRFDEALPLFERAVADSPAHAVARCWLAETRRRIGRHPSNERPAPPGAVDRVRARDPYSVPPLTSISTATSM</sequence>
<dbReference type="SUPFAM" id="SSF48452">
    <property type="entry name" value="TPR-like"/>
    <property type="match status" value="1"/>
</dbReference>